<evidence type="ECO:0000313" key="10">
    <source>
        <dbReference type="EMBL" id="MBM6617064.1"/>
    </source>
</evidence>
<feature type="domain" description="Spore germination GerAC-like C-terminal" evidence="8">
    <location>
        <begin position="208"/>
        <end position="367"/>
    </location>
</feature>
<dbReference type="NCBIfam" id="TIGR02887">
    <property type="entry name" value="spore_ger_x_C"/>
    <property type="match status" value="1"/>
</dbReference>
<comment type="similarity">
    <text evidence="2">Belongs to the GerABKC lipoprotein family.</text>
</comment>
<keyword evidence="7" id="KW-0449">Lipoprotein</keyword>
<evidence type="ECO:0000259" key="8">
    <source>
        <dbReference type="Pfam" id="PF05504"/>
    </source>
</evidence>
<reference evidence="10 11" key="1">
    <citation type="submission" date="2021-02" db="EMBL/GenBank/DDBJ databases">
        <title>Bacillus sp. RD4P76, an endophyte from a halophyte.</title>
        <authorList>
            <person name="Sun J.-Q."/>
        </authorList>
    </citation>
    <scope>NUCLEOTIDE SEQUENCE [LARGE SCALE GENOMIC DNA]</scope>
    <source>
        <strain evidence="10 11">RD4P76</strain>
    </source>
</reference>
<dbReference type="EMBL" id="JAFELM010000018">
    <property type="protein sequence ID" value="MBM6617064.1"/>
    <property type="molecule type" value="Genomic_DNA"/>
</dbReference>
<feature type="domain" description="Spore germination protein N-terminal" evidence="9">
    <location>
        <begin position="26"/>
        <end position="198"/>
    </location>
</feature>
<dbReference type="InterPro" id="IPR046953">
    <property type="entry name" value="Spore_GerAC-like_C"/>
</dbReference>
<keyword evidence="5" id="KW-0472">Membrane</keyword>
<dbReference type="InterPro" id="IPR038501">
    <property type="entry name" value="Spore_GerAC_C_sf"/>
</dbReference>
<dbReference type="Pfam" id="PF05504">
    <property type="entry name" value="Spore_GerAC"/>
    <property type="match status" value="1"/>
</dbReference>
<sequence>MRINLHYTLKNFFLLILLFLLTSCGYKDIDKRIFAVAIGVEKPEKEKEKYSVLVKFAVPTADIKAGQKDFIIIKESGDSVTEAIRMIKSEVDKEIDFSHAKMIILGESVLEEDLKETIDWFIRRRDIQKIAWIGVGSPGIEEILELKPKSESLPANALFLSFGRIGTESPYIVTEYLFDLRKRLTEKGIDPVLPIIKVNDFKTYTIKTAVVINKENNIVKLNEEETKVMNILLNRARKLDIKVVKDEDGKKEQYYIAADKASVNYKIYDESQPKVSVKVKLEGIVEESVNELSSKQVKEYEKLAEKQMKERIHRLLTLLQEQNTDPIGLGLLYRANHVDKDDWSKWKEKYGNVEFDIKVDMTLQGTGLLK</sequence>
<organism evidence="10 11">
    <name type="scientific">Bacillus suaedaesalsae</name>
    <dbReference type="NCBI Taxonomy" id="2810349"/>
    <lineage>
        <taxon>Bacteria</taxon>
        <taxon>Bacillati</taxon>
        <taxon>Bacillota</taxon>
        <taxon>Bacilli</taxon>
        <taxon>Bacillales</taxon>
        <taxon>Bacillaceae</taxon>
        <taxon>Bacillus</taxon>
    </lineage>
</organism>
<evidence type="ECO:0000256" key="6">
    <source>
        <dbReference type="ARBA" id="ARBA00023139"/>
    </source>
</evidence>
<evidence type="ECO:0000256" key="7">
    <source>
        <dbReference type="ARBA" id="ARBA00023288"/>
    </source>
</evidence>
<dbReference type="PANTHER" id="PTHR35789">
    <property type="entry name" value="SPORE GERMINATION PROTEIN B3"/>
    <property type="match status" value="1"/>
</dbReference>
<keyword evidence="6" id="KW-0564">Palmitate</keyword>
<dbReference type="PANTHER" id="PTHR35789:SF1">
    <property type="entry name" value="SPORE GERMINATION PROTEIN B3"/>
    <property type="match status" value="1"/>
</dbReference>
<protein>
    <submittedName>
        <fullName evidence="10">Ger(X)C family spore germination protein</fullName>
    </submittedName>
</protein>
<keyword evidence="4" id="KW-0732">Signal</keyword>
<evidence type="ECO:0000256" key="2">
    <source>
        <dbReference type="ARBA" id="ARBA00007886"/>
    </source>
</evidence>
<gene>
    <name evidence="10" type="ORF">JR050_05180</name>
</gene>
<proteinExistence type="inferred from homology"/>
<evidence type="ECO:0000256" key="4">
    <source>
        <dbReference type="ARBA" id="ARBA00022729"/>
    </source>
</evidence>
<comment type="subcellular location">
    <subcellularLocation>
        <location evidence="1">Membrane</location>
        <topology evidence="1">Lipid-anchor</topology>
    </subcellularLocation>
</comment>
<evidence type="ECO:0000313" key="11">
    <source>
        <dbReference type="Proteomes" id="UP001518925"/>
    </source>
</evidence>
<dbReference type="Pfam" id="PF25198">
    <property type="entry name" value="Spore_GerAC_N"/>
    <property type="match status" value="1"/>
</dbReference>
<comment type="caution">
    <text evidence="10">The sequence shown here is derived from an EMBL/GenBank/DDBJ whole genome shotgun (WGS) entry which is preliminary data.</text>
</comment>
<dbReference type="PROSITE" id="PS51257">
    <property type="entry name" value="PROKAR_LIPOPROTEIN"/>
    <property type="match status" value="1"/>
</dbReference>
<evidence type="ECO:0000256" key="3">
    <source>
        <dbReference type="ARBA" id="ARBA00022544"/>
    </source>
</evidence>
<dbReference type="InterPro" id="IPR008844">
    <property type="entry name" value="Spore_GerAC-like"/>
</dbReference>
<evidence type="ECO:0000256" key="1">
    <source>
        <dbReference type="ARBA" id="ARBA00004635"/>
    </source>
</evidence>
<name>A0ABS2DF13_9BACI</name>
<keyword evidence="3" id="KW-0309">Germination</keyword>
<accession>A0ABS2DF13</accession>
<dbReference type="RefSeq" id="WP_204202443.1">
    <property type="nucleotide sequence ID" value="NZ_JAFELM010000018.1"/>
</dbReference>
<dbReference type="Gene3D" id="3.30.300.210">
    <property type="entry name" value="Nutrient germinant receptor protein C, domain 3"/>
    <property type="match status" value="1"/>
</dbReference>
<evidence type="ECO:0000259" key="9">
    <source>
        <dbReference type="Pfam" id="PF25198"/>
    </source>
</evidence>
<evidence type="ECO:0000256" key="5">
    <source>
        <dbReference type="ARBA" id="ARBA00023136"/>
    </source>
</evidence>
<dbReference type="InterPro" id="IPR057336">
    <property type="entry name" value="GerAC_N"/>
</dbReference>
<dbReference type="Proteomes" id="UP001518925">
    <property type="component" value="Unassembled WGS sequence"/>
</dbReference>
<keyword evidence="11" id="KW-1185">Reference proteome</keyword>